<dbReference type="EMBL" id="RYZZ01000042">
    <property type="protein sequence ID" value="RUQ25471.1"/>
    <property type="molecule type" value="Genomic_DNA"/>
</dbReference>
<accession>A0A433HAQ9</accession>
<dbReference type="Pfam" id="PF11181">
    <property type="entry name" value="YflT"/>
    <property type="match status" value="1"/>
</dbReference>
<dbReference type="Proteomes" id="UP000267430">
    <property type="component" value="Unassembled WGS sequence"/>
</dbReference>
<sequence length="232" mass="25613">MEKTMYGVFDSTSEVIQAIQALKAKGFEGEDITVIADKVETLNLADYKKTAGVNTVTNTPEDDGFMDKVMRFFMNEGTYGLEDRLHASGFSDSETAAYVNNVEEGKILILLDSDKDQTVRDGFFEGDPDPAALDAAGTNRDAAIQTGVTRNPDPNLFPEGTAAVQETTGNLSSNRDRSKTGYVASARTEKDRKLTDQEKRLREKQDEVQLDSEGNPQVQDEQLKNRINTDNL</sequence>
<keyword evidence="4" id="KW-1185">Reference proteome</keyword>
<organism evidence="3 4">
    <name type="scientific">Peribacillus cavernae</name>
    <dbReference type="NCBI Taxonomy" id="1674310"/>
    <lineage>
        <taxon>Bacteria</taxon>
        <taxon>Bacillati</taxon>
        <taxon>Bacillota</taxon>
        <taxon>Bacilli</taxon>
        <taxon>Bacillales</taxon>
        <taxon>Bacillaceae</taxon>
        <taxon>Peribacillus</taxon>
    </lineage>
</organism>
<feature type="region of interest" description="Disordered" evidence="1">
    <location>
        <begin position="165"/>
        <end position="232"/>
    </location>
</feature>
<protein>
    <recommendedName>
        <fullName evidence="2">General stress protein 17M-like domain-containing protein</fullName>
    </recommendedName>
</protein>
<evidence type="ECO:0000256" key="1">
    <source>
        <dbReference type="SAM" id="MobiDB-lite"/>
    </source>
</evidence>
<proteinExistence type="predicted"/>
<name>A0A433HAQ9_9BACI</name>
<feature type="compositionally biased region" description="Polar residues" evidence="1">
    <location>
        <begin position="212"/>
        <end position="232"/>
    </location>
</feature>
<feature type="domain" description="General stress protein 17M-like" evidence="2">
    <location>
        <begin position="5"/>
        <end position="105"/>
    </location>
</feature>
<feature type="compositionally biased region" description="Basic and acidic residues" evidence="1">
    <location>
        <begin position="187"/>
        <end position="207"/>
    </location>
</feature>
<evidence type="ECO:0000313" key="4">
    <source>
        <dbReference type="Proteomes" id="UP000267430"/>
    </source>
</evidence>
<dbReference type="OrthoDB" id="2678178at2"/>
<dbReference type="RefSeq" id="WP_126867019.1">
    <property type="nucleotide sequence ID" value="NZ_JAUSTX010000014.1"/>
</dbReference>
<dbReference type="InterPro" id="IPR025889">
    <property type="entry name" value="GSP17M-like_dom"/>
</dbReference>
<dbReference type="AlphaFoldDB" id="A0A433HAQ9"/>
<reference evidence="3 4" key="1">
    <citation type="submission" date="2018-12" db="EMBL/GenBank/DDBJ databases">
        <title>Bacillus chawlae sp. nov., Bacillus glennii sp. nov., and Bacillus saganii sp. nov. Isolated from the Vehicle Assembly Building at Kennedy Space Center where the Viking Spacecraft were Assembled.</title>
        <authorList>
            <person name="Seuylemezian A."/>
            <person name="Vaishampayan P."/>
        </authorList>
    </citation>
    <scope>NUCLEOTIDE SEQUENCE [LARGE SCALE GENOMIC DNA]</scope>
    <source>
        <strain evidence="3 4">L5</strain>
    </source>
</reference>
<comment type="caution">
    <text evidence="3">The sequence shown here is derived from an EMBL/GenBank/DDBJ whole genome shotgun (WGS) entry which is preliminary data.</text>
</comment>
<evidence type="ECO:0000313" key="3">
    <source>
        <dbReference type="EMBL" id="RUQ25471.1"/>
    </source>
</evidence>
<gene>
    <name evidence="3" type="ORF">ELQ35_20395</name>
</gene>
<evidence type="ECO:0000259" key="2">
    <source>
        <dbReference type="Pfam" id="PF11181"/>
    </source>
</evidence>